<evidence type="ECO:0000313" key="6">
    <source>
        <dbReference type="EMBL" id="ABM02344.1"/>
    </source>
</evidence>
<sequence>MVRNNQQADSVIASVDHIKQLNSATIYKVIEKYAPISRVKIANVSKLAPASVTKITRQLLQQGIICETARQASTGGRCAISLAPNTDNIHVLAIKIGQKTLSLSCYNLAAEQLTTKKIKIKSEDEQQLLAFLISEIDNFIKKQQKNMGKISAIAISLSGLINPKKGVVLYSPYHPLVNFPLANKIEQHFQLPTFIGNHTRSLALAEHYFGASKECLDSILISIHHGVGSGIIIEGKALLGQNFNIGEIGHIQANPAGRQCHCGNFGCLETEVSDRVIVEKVAIAIKQGSFTRLSLDSLNIEKIYQAAEDNDPLCQKIVEDAATYLGKAIAILINLLNPQKIIIAGKIIRAKTSLLSTIEQCIAHQVLPNFQHKVQIETSLLEPDTTLAAFALIKQAIYEGDLLQQIHG</sequence>
<dbReference type="Gene3D" id="3.30.420.40">
    <property type="match status" value="2"/>
</dbReference>
<keyword evidence="4" id="KW-0804">Transcription</keyword>
<dbReference type="InterPro" id="IPR000600">
    <property type="entry name" value="ROK"/>
</dbReference>
<dbReference type="KEGG" id="pin:Ping_0488"/>
<dbReference type="GO" id="GO:0006355">
    <property type="term" value="P:regulation of DNA-templated transcription"/>
    <property type="evidence" value="ECO:0007669"/>
    <property type="project" value="TreeGrafter"/>
</dbReference>
<gene>
    <name evidence="6" type="ordered locus">Ping_0488</name>
</gene>
<dbReference type="OrthoDB" id="3189808at2"/>
<proteinExistence type="inferred from homology"/>
<dbReference type="InterPro" id="IPR036390">
    <property type="entry name" value="WH_DNA-bd_sf"/>
</dbReference>
<evidence type="ECO:0000256" key="5">
    <source>
        <dbReference type="ARBA" id="ARBA00023277"/>
    </source>
</evidence>
<dbReference type="FunFam" id="1.10.10.10:FF:000045">
    <property type="entry name" value="ROK family transcriptional regulator"/>
    <property type="match status" value="1"/>
</dbReference>
<dbReference type="RefSeq" id="WP_011768903.1">
    <property type="nucleotide sequence ID" value="NC_008709.1"/>
</dbReference>
<protein>
    <submittedName>
        <fullName evidence="6">N-acetylglucosamine repressor, NagC</fullName>
    </submittedName>
</protein>
<dbReference type="SUPFAM" id="SSF46785">
    <property type="entry name" value="Winged helix' DNA-binding domain"/>
    <property type="match status" value="1"/>
</dbReference>
<dbReference type="STRING" id="357804.Ping_0488"/>
<organism evidence="6 7">
    <name type="scientific">Psychromonas ingrahamii (strain DSM 17664 / CCUG 51855 / 37)</name>
    <dbReference type="NCBI Taxonomy" id="357804"/>
    <lineage>
        <taxon>Bacteria</taxon>
        <taxon>Pseudomonadati</taxon>
        <taxon>Pseudomonadota</taxon>
        <taxon>Gammaproteobacteria</taxon>
        <taxon>Alteromonadales</taxon>
        <taxon>Psychromonadaceae</taxon>
        <taxon>Psychromonas</taxon>
    </lineage>
</organism>
<dbReference type="EMBL" id="CP000510">
    <property type="protein sequence ID" value="ABM02344.1"/>
    <property type="molecule type" value="Genomic_DNA"/>
</dbReference>
<evidence type="ECO:0000256" key="3">
    <source>
        <dbReference type="ARBA" id="ARBA00023125"/>
    </source>
</evidence>
<evidence type="ECO:0000256" key="1">
    <source>
        <dbReference type="ARBA" id="ARBA00006479"/>
    </source>
</evidence>
<accession>A1SS79</accession>
<dbReference type="InterPro" id="IPR043129">
    <property type="entry name" value="ATPase_NBD"/>
</dbReference>
<dbReference type="Pfam" id="PF00480">
    <property type="entry name" value="ROK"/>
    <property type="match status" value="1"/>
</dbReference>
<keyword evidence="2" id="KW-0805">Transcription regulation</keyword>
<evidence type="ECO:0000256" key="2">
    <source>
        <dbReference type="ARBA" id="ARBA00023015"/>
    </source>
</evidence>
<dbReference type="AlphaFoldDB" id="A1SS79"/>
<evidence type="ECO:0000313" key="7">
    <source>
        <dbReference type="Proteomes" id="UP000000639"/>
    </source>
</evidence>
<dbReference type="eggNOG" id="COG1940">
    <property type="taxonomic scope" value="Bacteria"/>
</dbReference>
<keyword evidence="7" id="KW-1185">Reference proteome</keyword>
<dbReference type="PANTHER" id="PTHR18964:SF175">
    <property type="entry name" value="N-ACETYLGLUCOSAMINE REPRESSOR"/>
    <property type="match status" value="1"/>
</dbReference>
<evidence type="ECO:0000256" key="4">
    <source>
        <dbReference type="ARBA" id="ARBA00023163"/>
    </source>
</evidence>
<dbReference type="GO" id="GO:0003677">
    <property type="term" value="F:DNA binding"/>
    <property type="evidence" value="ECO:0007669"/>
    <property type="project" value="UniProtKB-KW"/>
</dbReference>
<reference evidence="6 7" key="1">
    <citation type="submission" date="2007-01" db="EMBL/GenBank/DDBJ databases">
        <title>Complete sequence of Psychromonas ingrahamii 37.</title>
        <authorList>
            <consortium name="US DOE Joint Genome Institute"/>
            <person name="Copeland A."/>
            <person name="Lucas S."/>
            <person name="Lapidus A."/>
            <person name="Barry K."/>
            <person name="Detter J.C."/>
            <person name="Glavina del Rio T."/>
            <person name="Hammon N."/>
            <person name="Israni S."/>
            <person name="Dalin E."/>
            <person name="Tice H."/>
            <person name="Pitluck S."/>
            <person name="Thompson L.S."/>
            <person name="Brettin T."/>
            <person name="Bruce D."/>
            <person name="Han C."/>
            <person name="Tapia R."/>
            <person name="Schmutz J."/>
            <person name="Larimer F."/>
            <person name="Land M."/>
            <person name="Hauser L."/>
            <person name="Kyrpides N."/>
            <person name="Ivanova N."/>
            <person name="Staley J."/>
            <person name="Richardson P."/>
        </authorList>
    </citation>
    <scope>NUCLEOTIDE SEQUENCE [LARGE SCALE GENOMIC DNA]</scope>
    <source>
        <strain evidence="6 7">37</strain>
    </source>
</reference>
<dbReference type="InterPro" id="IPR049874">
    <property type="entry name" value="ROK_cs"/>
</dbReference>
<keyword evidence="3" id="KW-0238">DNA-binding</keyword>
<dbReference type="InterPro" id="IPR036388">
    <property type="entry name" value="WH-like_DNA-bd_sf"/>
</dbReference>
<dbReference type="Gene3D" id="1.10.10.10">
    <property type="entry name" value="Winged helix-like DNA-binding domain superfamily/Winged helix DNA-binding domain"/>
    <property type="match status" value="1"/>
</dbReference>
<name>A1SS79_PSYIN</name>
<dbReference type="HOGENOM" id="CLU_036604_13_1_6"/>
<dbReference type="Proteomes" id="UP000000639">
    <property type="component" value="Chromosome"/>
</dbReference>
<dbReference type="SUPFAM" id="SSF53067">
    <property type="entry name" value="Actin-like ATPase domain"/>
    <property type="match status" value="1"/>
</dbReference>
<keyword evidence="5" id="KW-0119">Carbohydrate metabolism</keyword>
<dbReference type="PROSITE" id="PS01125">
    <property type="entry name" value="ROK"/>
    <property type="match status" value="1"/>
</dbReference>
<dbReference type="PANTHER" id="PTHR18964">
    <property type="entry name" value="ROK (REPRESSOR, ORF, KINASE) FAMILY"/>
    <property type="match status" value="1"/>
</dbReference>
<comment type="similarity">
    <text evidence="1">Belongs to the ROK (NagC/XylR) family.</text>
</comment>